<keyword evidence="1" id="KW-0472">Membrane</keyword>
<comment type="caution">
    <text evidence="2">The sequence shown here is derived from an EMBL/GenBank/DDBJ whole genome shotgun (WGS) entry which is preliminary data.</text>
</comment>
<dbReference type="EMBL" id="JAGGKN010000004">
    <property type="protein sequence ID" value="MBP1952278.1"/>
    <property type="molecule type" value="Genomic_DNA"/>
</dbReference>
<dbReference type="PANTHER" id="PTHR37814">
    <property type="entry name" value="CONSERVED MEMBRANE PROTEIN"/>
    <property type="match status" value="1"/>
</dbReference>
<feature type="transmembrane region" description="Helical" evidence="1">
    <location>
        <begin position="33"/>
        <end position="58"/>
    </location>
</feature>
<gene>
    <name evidence="2" type="ORF">J2Z27_001326</name>
</gene>
<dbReference type="PANTHER" id="PTHR37814:SF1">
    <property type="entry name" value="MEMBRANE PROTEIN"/>
    <property type="match status" value="1"/>
</dbReference>
<dbReference type="Proteomes" id="UP001519348">
    <property type="component" value="Unassembled WGS sequence"/>
</dbReference>
<organism evidence="2 3">
    <name type="scientific">Jeotgalicoccus aerolatus</name>
    <dbReference type="NCBI Taxonomy" id="709510"/>
    <lineage>
        <taxon>Bacteria</taxon>
        <taxon>Bacillati</taxon>
        <taxon>Bacillota</taxon>
        <taxon>Bacilli</taxon>
        <taxon>Bacillales</taxon>
        <taxon>Staphylococcaceae</taxon>
        <taxon>Jeotgalicoccus</taxon>
    </lineage>
</organism>
<keyword evidence="1" id="KW-1133">Transmembrane helix</keyword>
<feature type="transmembrane region" description="Helical" evidence="1">
    <location>
        <begin position="297"/>
        <end position="316"/>
    </location>
</feature>
<feature type="transmembrane region" description="Helical" evidence="1">
    <location>
        <begin position="183"/>
        <end position="205"/>
    </location>
</feature>
<keyword evidence="3" id="KW-1185">Reference proteome</keyword>
<keyword evidence="1" id="KW-0812">Transmembrane</keyword>
<feature type="transmembrane region" description="Helical" evidence="1">
    <location>
        <begin position="217"/>
        <end position="241"/>
    </location>
</feature>
<name>A0ABS4HMY5_9STAP</name>
<feature type="transmembrane region" description="Helical" evidence="1">
    <location>
        <begin position="78"/>
        <end position="103"/>
    </location>
</feature>
<feature type="transmembrane region" description="Helical" evidence="1">
    <location>
        <begin position="137"/>
        <end position="160"/>
    </location>
</feature>
<proteinExistence type="predicted"/>
<feature type="transmembrane region" description="Helical" evidence="1">
    <location>
        <begin position="261"/>
        <end position="285"/>
    </location>
</feature>
<sequence>MKRSFQIGSAFVGLIVGAGFASGQEVMQYFTSFGMMGTIGGIVTALLFIFLGFTFARLGTNLKADSHKTVLYYIGGKYIGPILDIVITFFLFGVAVVMFAGAGSTFNQMFGISAAAGSVIMAIAVILTLLLNTNKIIGIIATITPYLIAIIFIILIYSIFTMDLSLAEADALAREETSATSNWLLSAFLYVSYNLAAGAALLIIMTGNERNKKVAGMGGILGGLMLGVLIILIHIAMLFRIDIVGGKEMPTLELASQIHPAVGLLTAIALLGMIYNTAVGMLYSFTVRFIAPESKSFRPAVIVIGILGFIASMVGFTTLVGSVYVVMGYLGFALIILAIAAWLRKPVRK</sequence>
<dbReference type="InterPro" id="IPR038728">
    <property type="entry name" value="YkvI-like"/>
</dbReference>
<evidence type="ECO:0000313" key="2">
    <source>
        <dbReference type="EMBL" id="MBP1952278.1"/>
    </source>
</evidence>
<dbReference type="RefSeq" id="WP_186089503.1">
    <property type="nucleotide sequence ID" value="NZ_BMCN01000002.1"/>
</dbReference>
<accession>A0ABS4HMY5</accession>
<evidence type="ECO:0000313" key="3">
    <source>
        <dbReference type="Proteomes" id="UP001519348"/>
    </source>
</evidence>
<protein>
    <submittedName>
        <fullName evidence="2">Membrane protein YkvI</fullName>
    </submittedName>
</protein>
<feature type="transmembrane region" description="Helical" evidence="1">
    <location>
        <begin position="109"/>
        <end position="130"/>
    </location>
</feature>
<reference evidence="2 3" key="1">
    <citation type="submission" date="2021-03" db="EMBL/GenBank/DDBJ databases">
        <title>Genomic Encyclopedia of Type Strains, Phase IV (KMG-IV): sequencing the most valuable type-strain genomes for metagenomic binning, comparative biology and taxonomic classification.</title>
        <authorList>
            <person name="Goeker M."/>
        </authorList>
    </citation>
    <scope>NUCLEOTIDE SEQUENCE [LARGE SCALE GENOMIC DNA]</scope>
    <source>
        <strain evidence="2 3">DSM 22420</strain>
    </source>
</reference>
<evidence type="ECO:0000256" key="1">
    <source>
        <dbReference type="SAM" id="Phobius"/>
    </source>
</evidence>
<feature type="transmembrane region" description="Helical" evidence="1">
    <location>
        <begin position="322"/>
        <end position="343"/>
    </location>
</feature>